<dbReference type="EMBL" id="JABFAJ010000024">
    <property type="protein sequence ID" value="NNU28450.1"/>
    <property type="molecule type" value="Genomic_DNA"/>
</dbReference>
<dbReference type="InterPro" id="IPR009003">
    <property type="entry name" value="Peptidase_S1_PA"/>
</dbReference>
<sequence length="324" mass="33935">MFDLEPDVPEALSGIASKRDSAEDDLLATENVVGVGLGFKITGGTQTDKPSVMVLVEQKLPAEMLSGKGVPKTVGGAPTDVLEVGPLVAGGDAEPAMEAGVQKLAKRVRPVRPGYSIGHLKVTAGTLGAGAYDLRNTVPGKPPRYYALSNNHVLANSNDARIGDPIIQPGAYDGGTYPADVVGRLARYVPIRFDGTVNYVDAAIAEIPFDTIDRDIYWSGYPRSLVKAAEVGMLVKKTGRTTHFTTGRVTALNATVNVNYGGGKVAKFGKQIVTSDMSAGGDSGSLVLDLDNNPVGLLFAGSSTATIINPIAYVQILLGVRIWP</sequence>
<organism evidence="1 2">
    <name type="scientific">Isoptericola sediminis</name>
    <dbReference type="NCBI Taxonomy" id="2733572"/>
    <lineage>
        <taxon>Bacteria</taxon>
        <taxon>Bacillati</taxon>
        <taxon>Actinomycetota</taxon>
        <taxon>Actinomycetes</taxon>
        <taxon>Micrococcales</taxon>
        <taxon>Promicromonosporaceae</taxon>
        <taxon>Isoptericola</taxon>
    </lineage>
</organism>
<gene>
    <name evidence="1" type="ORF">HLI28_12975</name>
</gene>
<accession>A0A849K7M3</accession>
<name>A0A849K7M3_9MICO</name>
<proteinExistence type="predicted"/>
<comment type="caution">
    <text evidence="1">The sequence shown here is derived from an EMBL/GenBank/DDBJ whole genome shotgun (WGS) entry which is preliminary data.</text>
</comment>
<dbReference type="InterPro" id="IPR043504">
    <property type="entry name" value="Peptidase_S1_PA_chymotrypsin"/>
</dbReference>
<reference evidence="1 2" key="1">
    <citation type="submission" date="2020-05" db="EMBL/GenBank/DDBJ databases">
        <title>Genome sequence of Isoptericola sp. JC619 isolated from Chilika lagoon, India.</title>
        <authorList>
            <person name="Kumar D."/>
            <person name="Appam K."/>
            <person name="Gandham S."/>
            <person name="Uppada J."/>
            <person name="Sasikala C."/>
            <person name="Venkata Ramana C."/>
        </authorList>
    </citation>
    <scope>NUCLEOTIDE SEQUENCE [LARGE SCALE GENOMIC DNA]</scope>
    <source>
        <strain evidence="1 2">JC619</strain>
    </source>
</reference>
<dbReference type="AlphaFoldDB" id="A0A849K7M3"/>
<evidence type="ECO:0000313" key="1">
    <source>
        <dbReference type="EMBL" id="NNU28450.1"/>
    </source>
</evidence>
<dbReference type="Proteomes" id="UP000557204">
    <property type="component" value="Unassembled WGS sequence"/>
</dbReference>
<dbReference type="Pfam" id="PF13365">
    <property type="entry name" value="Trypsin_2"/>
    <property type="match status" value="1"/>
</dbReference>
<keyword evidence="2" id="KW-1185">Reference proteome</keyword>
<evidence type="ECO:0000313" key="2">
    <source>
        <dbReference type="Proteomes" id="UP000557204"/>
    </source>
</evidence>
<protein>
    <submittedName>
        <fullName evidence="1">Trypsin-like peptidase domain-containing protein</fullName>
    </submittedName>
</protein>
<dbReference type="Gene3D" id="2.40.10.10">
    <property type="entry name" value="Trypsin-like serine proteases"/>
    <property type="match status" value="1"/>
</dbReference>
<dbReference type="SUPFAM" id="SSF50494">
    <property type="entry name" value="Trypsin-like serine proteases"/>
    <property type="match status" value="1"/>
</dbReference>